<dbReference type="InterPro" id="IPR016148">
    <property type="entry name" value="Pili_assmbl_chaperone_C"/>
</dbReference>
<dbReference type="InterPro" id="IPR008962">
    <property type="entry name" value="PapD-like_sf"/>
</dbReference>
<dbReference type="GO" id="GO:0071555">
    <property type="term" value="P:cell wall organization"/>
    <property type="evidence" value="ECO:0007669"/>
    <property type="project" value="InterPro"/>
</dbReference>
<dbReference type="SUPFAM" id="SSF49354">
    <property type="entry name" value="PapD-like"/>
    <property type="match status" value="1"/>
</dbReference>
<dbReference type="Proteomes" id="UP000197991">
    <property type="component" value="Chromosome"/>
</dbReference>
<dbReference type="Pfam" id="PF02753">
    <property type="entry name" value="PapD_C"/>
    <property type="match status" value="1"/>
</dbReference>
<evidence type="ECO:0000256" key="3">
    <source>
        <dbReference type="ARBA" id="ARBA00022729"/>
    </source>
</evidence>
<dbReference type="Gene3D" id="2.60.40.10">
    <property type="entry name" value="Immunoglobulins"/>
    <property type="match status" value="2"/>
</dbReference>
<proteinExistence type="inferred from homology"/>
<dbReference type="SUPFAM" id="SSF49584">
    <property type="entry name" value="Periplasmic chaperone C-domain"/>
    <property type="match status" value="1"/>
</dbReference>
<accession>A0A248KCY0</accession>
<keyword evidence="9" id="KW-1185">Reference proteome</keyword>
<evidence type="ECO:0000256" key="2">
    <source>
        <dbReference type="ARBA" id="ARBA00007399"/>
    </source>
</evidence>
<feature type="domain" description="Pili assembly chaperone C-terminal" evidence="7">
    <location>
        <begin position="175"/>
        <end position="232"/>
    </location>
</feature>
<dbReference type="InterPro" id="IPR016147">
    <property type="entry name" value="Pili_assmbl_chaperone_N"/>
</dbReference>
<dbReference type="NCBIfam" id="NF011739">
    <property type="entry name" value="PRK15192.1"/>
    <property type="match status" value="1"/>
</dbReference>
<evidence type="ECO:0000259" key="7">
    <source>
        <dbReference type="Pfam" id="PF02753"/>
    </source>
</evidence>
<dbReference type="InterPro" id="IPR001829">
    <property type="entry name" value="Pili_assmbl_chaperone_bac"/>
</dbReference>
<dbReference type="InterPro" id="IPR036316">
    <property type="entry name" value="Pili_assmbl_chap_C_dom_sf"/>
</dbReference>
<dbReference type="InterPro" id="IPR050643">
    <property type="entry name" value="Periplasmic_pilus_chap"/>
</dbReference>
<dbReference type="GeneID" id="44979059"/>
<dbReference type="PRINTS" id="PR00969">
    <property type="entry name" value="CHAPERONPILI"/>
</dbReference>
<dbReference type="AlphaFoldDB" id="A0A248KCY0"/>
<evidence type="ECO:0000313" key="8">
    <source>
        <dbReference type="EMBL" id="ASG56046.1"/>
    </source>
</evidence>
<dbReference type="PANTHER" id="PTHR30251">
    <property type="entry name" value="PILUS ASSEMBLY CHAPERONE"/>
    <property type="match status" value="1"/>
</dbReference>
<dbReference type="GO" id="GO:0030288">
    <property type="term" value="C:outer membrane-bounded periplasmic space"/>
    <property type="evidence" value="ECO:0007669"/>
    <property type="project" value="InterPro"/>
</dbReference>
<comment type="similarity">
    <text evidence="2">Belongs to the periplasmic pilus chaperone family.</text>
</comment>
<dbReference type="PANTHER" id="PTHR30251:SF1">
    <property type="entry name" value="FIMBRIAL CHAPARONE"/>
    <property type="match status" value="1"/>
</dbReference>
<gene>
    <name evidence="8" type="ORF">LFZ56_18275</name>
</gene>
<evidence type="ECO:0000259" key="6">
    <source>
        <dbReference type="Pfam" id="PF00345"/>
    </source>
</evidence>
<organism evidence="8 9">
    <name type="scientific">Salmonella bongori serovar 66:z41:- str. SA19983605</name>
    <dbReference type="NCBI Taxonomy" id="1243617"/>
    <lineage>
        <taxon>Bacteria</taxon>
        <taxon>Pseudomonadati</taxon>
        <taxon>Pseudomonadota</taxon>
        <taxon>Gammaproteobacteria</taxon>
        <taxon>Enterobacterales</taxon>
        <taxon>Enterobacteriaceae</taxon>
        <taxon>Salmonella</taxon>
    </lineage>
</organism>
<keyword evidence="4" id="KW-0574">Periplasm</keyword>
<dbReference type="EMBL" id="CP022120">
    <property type="protein sequence ID" value="ASG56046.1"/>
    <property type="molecule type" value="Genomic_DNA"/>
</dbReference>
<dbReference type="Pfam" id="PF00345">
    <property type="entry name" value="PapD_N"/>
    <property type="match status" value="1"/>
</dbReference>
<reference evidence="8 9" key="1">
    <citation type="submission" date="2017-06" db="EMBL/GenBank/DDBJ databases">
        <title>Salmonella reference genomes for public health.</title>
        <authorList>
            <person name="Robertson J."/>
            <person name="Yoshida C."/>
            <person name="Gurnik S."/>
            <person name="Nash J."/>
        </authorList>
    </citation>
    <scope>NUCLEOTIDE SEQUENCE [LARGE SCALE GENOMIC DNA]</scope>
    <source>
        <strain evidence="8 9">SA19983605</strain>
    </source>
</reference>
<dbReference type="InterPro" id="IPR013783">
    <property type="entry name" value="Ig-like_fold"/>
</dbReference>
<evidence type="ECO:0000256" key="4">
    <source>
        <dbReference type="ARBA" id="ARBA00022764"/>
    </source>
</evidence>
<protein>
    <submittedName>
        <fullName evidence="8">Pili assembly chaperone</fullName>
    </submittedName>
</protein>
<comment type="subcellular location">
    <subcellularLocation>
        <location evidence="1">Periplasm</location>
    </subcellularLocation>
</comment>
<dbReference type="OrthoDB" id="6504604at2"/>
<evidence type="ECO:0000313" key="9">
    <source>
        <dbReference type="Proteomes" id="UP000197991"/>
    </source>
</evidence>
<sequence length="243" mass="27151">MPPQPSFLPMNKFFLRCAICWLLLPASLAWAGVVIGGTRFIYHADTAALSIPVSNHSDASWLIDTHILSGGRWPGTKNEGNITPFVVTPPLFMLAARQENSMRVVYTGEPLPADRESLFTLRIAAIPSGKPEANSVQMAFRSALKLIYRPEGLAGTPQQAYRHLIWSLTRDGVMVRNPTPYYVTLFLLRANERAQDNAGVVAPFATRQTHWCRQTVLCTVRWQSINDYGRVMPVQAVDLTRMP</sequence>
<evidence type="ECO:0000256" key="5">
    <source>
        <dbReference type="ARBA" id="ARBA00023186"/>
    </source>
</evidence>
<evidence type="ECO:0000256" key="1">
    <source>
        <dbReference type="ARBA" id="ARBA00004418"/>
    </source>
</evidence>
<name>A0A248KCY0_SALBN</name>
<keyword evidence="5" id="KW-0143">Chaperone</keyword>
<keyword evidence="3" id="KW-0732">Signal</keyword>
<dbReference type="RefSeq" id="WP_079775181.1">
    <property type="nucleotide sequence ID" value="NZ_CP022120.1"/>
</dbReference>
<feature type="domain" description="Pili assembly chaperone N-terminal" evidence="6">
    <location>
        <begin position="32"/>
        <end position="153"/>
    </location>
</feature>